<name>A0AAV4FGL2_9GAST</name>
<evidence type="ECO:0000313" key="2">
    <source>
        <dbReference type="Proteomes" id="UP000762676"/>
    </source>
</evidence>
<sequence length="99" mass="11278">MVTIYRVMMSTSKSVVARSMALLPPQYHNTSYKKHLTGTTPSIIYKFPLKPKKARSKDRHKRHDMAPTTILVLTQLSEQSSNPEKKTIFNVLATTILSF</sequence>
<proteinExistence type="predicted"/>
<accession>A0AAV4FGL2</accession>
<dbReference type="AlphaFoldDB" id="A0AAV4FGL2"/>
<dbReference type="Proteomes" id="UP000762676">
    <property type="component" value="Unassembled WGS sequence"/>
</dbReference>
<protein>
    <submittedName>
        <fullName evidence="1">Uncharacterized protein</fullName>
    </submittedName>
</protein>
<organism evidence="1 2">
    <name type="scientific">Elysia marginata</name>
    <dbReference type="NCBI Taxonomy" id="1093978"/>
    <lineage>
        <taxon>Eukaryota</taxon>
        <taxon>Metazoa</taxon>
        <taxon>Spiralia</taxon>
        <taxon>Lophotrochozoa</taxon>
        <taxon>Mollusca</taxon>
        <taxon>Gastropoda</taxon>
        <taxon>Heterobranchia</taxon>
        <taxon>Euthyneura</taxon>
        <taxon>Panpulmonata</taxon>
        <taxon>Sacoglossa</taxon>
        <taxon>Placobranchoidea</taxon>
        <taxon>Plakobranchidae</taxon>
        <taxon>Elysia</taxon>
    </lineage>
</organism>
<comment type="caution">
    <text evidence="1">The sequence shown here is derived from an EMBL/GenBank/DDBJ whole genome shotgun (WGS) entry which is preliminary data.</text>
</comment>
<evidence type="ECO:0000313" key="1">
    <source>
        <dbReference type="EMBL" id="GFR72464.1"/>
    </source>
</evidence>
<reference evidence="1 2" key="1">
    <citation type="journal article" date="2021" name="Elife">
        <title>Chloroplast acquisition without the gene transfer in kleptoplastic sea slugs, Plakobranchus ocellatus.</title>
        <authorList>
            <person name="Maeda T."/>
            <person name="Takahashi S."/>
            <person name="Yoshida T."/>
            <person name="Shimamura S."/>
            <person name="Takaki Y."/>
            <person name="Nagai Y."/>
            <person name="Toyoda A."/>
            <person name="Suzuki Y."/>
            <person name="Arimoto A."/>
            <person name="Ishii H."/>
            <person name="Satoh N."/>
            <person name="Nishiyama T."/>
            <person name="Hasebe M."/>
            <person name="Maruyama T."/>
            <person name="Minagawa J."/>
            <person name="Obokata J."/>
            <person name="Shigenobu S."/>
        </authorList>
    </citation>
    <scope>NUCLEOTIDE SEQUENCE [LARGE SCALE GENOMIC DNA]</scope>
</reference>
<keyword evidence="2" id="KW-1185">Reference proteome</keyword>
<gene>
    <name evidence="1" type="ORF">ElyMa_003842300</name>
</gene>
<dbReference type="EMBL" id="BMAT01007831">
    <property type="protein sequence ID" value="GFR72464.1"/>
    <property type="molecule type" value="Genomic_DNA"/>
</dbReference>